<name>A0A2U1KF42_ARTAN</name>
<dbReference type="InterPro" id="IPR009976">
    <property type="entry name" value="Sec10-like"/>
</dbReference>
<comment type="caution">
    <text evidence="2">The sequence shown here is derived from an EMBL/GenBank/DDBJ whole genome shotgun (WGS) entry which is preliminary data.</text>
</comment>
<dbReference type="GO" id="GO:0000145">
    <property type="term" value="C:exocyst"/>
    <property type="evidence" value="ECO:0007669"/>
    <property type="project" value="TreeGrafter"/>
</dbReference>
<dbReference type="EMBL" id="PKPP01020098">
    <property type="protein sequence ID" value="PWA35390.1"/>
    <property type="molecule type" value="Genomic_DNA"/>
</dbReference>
<proteinExistence type="predicted"/>
<dbReference type="InterPro" id="IPR048627">
    <property type="entry name" value="Sec10_HB"/>
</dbReference>
<dbReference type="PANTHER" id="PTHR12100">
    <property type="entry name" value="SEC10"/>
    <property type="match status" value="1"/>
</dbReference>
<organism evidence="2 3">
    <name type="scientific">Artemisia annua</name>
    <name type="common">Sweet wormwood</name>
    <dbReference type="NCBI Taxonomy" id="35608"/>
    <lineage>
        <taxon>Eukaryota</taxon>
        <taxon>Viridiplantae</taxon>
        <taxon>Streptophyta</taxon>
        <taxon>Embryophyta</taxon>
        <taxon>Tracheophyta</taxon>
        <taxon>Spermatophyta</taxon>
        <taxon>Magnoliopsida</taxon>
        <taxon>eudicotyledons</taxon>
        <taxon>Gunneridae</taxon>
        <taxon>Pentapetalae</taxon>
        <taxon>asterids</taxon>
        <taxon>campanulids</taxon>
        <taxon>Asterales</taxon>
        <taxon>Asteraceae</taxon>
        <taxon>Asteroideae</taxon>
        <taxon>Anthemideae</taxon>
        <taxon>Artemisiinae</taxon>
        <taxon>Artemisia</taxon>
    </lineage>
</organism>
<dbReference type="OrthoDB" id="1748288at2759"/>
<accession>A0A2U1KF42</accession>
<keyword evidence="3" id="KW-1185">Reference proteome</keyword>
<dbReference type="Proteomes" id="UP000245207">
    <property type="component" value="Unassembled WGS sequence"/>
</dbReference>
<reference evidence="2 3" key="1">
    <citation type="journal article" date="2018" name="Mol. Plant">
        <title>The genome of Artemisia annua provides insight into the evolution of Asteraceae family and artemisinin biosynthesis.</title>
        <authorList>
            <person name="Shen Q."/>
            <person name="Zhang L."/>
            <person name="Liao Z."/>
            <person name="Wang S."/>
            <person name="Yan T."/>
            <person name="Shi P."/>
            <person name="Liu M."/>
            <person name="Fu X."/>
            <person name="Pan Q."/>
            <person name="Wang Y."/>
            <person name="Lv Z."/>
            <person name="Lu X."/>
            <person name="Zhang F."/>
            <person name="Jiang W."/>
            <person name="Ma Y."/>
            <person name="Chen M."/>
            <person name="Hao X."/>
            <person name="Li L."/>
            <person name="Tang Y."/>
            <person name="Lv G."/>
            <person name="Zhou Y."/>
            <person name="Sun X."/>
            <person name="Brodelius P.E."/>
            <person name="Rose J.K.C."/>
            <person name="Tang K."/>
        </authorList>
    </citation>
    <scope>NUCLEOTIDE SEQUENCE [LARGE SCALE GENOMIC DNA]</scope>
    <source>
        <strain evidence="3">cv. Huhao1</strain>
        <tissue evidence="2">Leaf</tissue>
    </source>
</reference>
<sequence length="209" mass="22775">MAECAKILSQFNRGTSAVQHYVGLRPMFDVEVINEDSKSVLGEQNSTPNPVDVNVALSECYKQITGKIVLTVLLVCVSCINFIQPANLAANAKAVFACLLDQMVKEYTTEGLGRSREGLKEAAFHTTYANSISRLLLPVDGAHAPICEEMAATMSSVENSVCQGLHQCIKIVISERLLTAEQKATDCRSVDNSLMADHRATSLQLRVQE</sequence>
<dbReference type="GO" id="GO:0006887">
    <property type="term" value="P:exocytosis"/>
    <property type="evidence" value="ECO:0007669"/>
    <property type="project" value="TreeGrafter"/>
</dbReference>
<protein>
    <submittedName>
        <fullName evidence="2">Exocyst complex component Sec10-like protein</fullName>
    </submittedName>
</protein>
<feature type="domain" description="Exocyst complex component Sec10-like alpha-helical bundle" evidence="1">
    <location>
        <begin position="125"/>
        <end position="201"/>
    </location>
</feature>
<gene>
    <name evidence="2" type="ORF">CTI12_AA609950</name>
</gene>
<dbReference type="AlphaFoldDB" id="A0A2U1KF42"/>
<dbReference type="GO" id="GO:0006893">
    <property type="term" value="P:Golgi to plasma membrane transport"/>
    <property type="evidence" value="ECO:0007669"/>
    <property type="project" value="TreeGrafter"/>
</dbReference>
<evidence type="ECO:0000259" key="1">
    <source>
        <dbReference type="Pfam" id="PF07393"/>
    </source>
</evidence>
<dbReference type="PANTHER" id="PTHR12100:SF5">
    <property type="entry name" value="EXOCYST COMPLEX COMPONENT SEC10-LIKE PROTEIN-RELATED"/>
    <property type="match status" value="1"/>
</dbReference>
<dbReference type="Pfam" id="PF07393">
    <property type="entry name" value="Sec10_HB"/>
    <property type="match status" value="2"/>
</dbReference>
<evidence type="ECO:0000313" key="2">
    <source>
        <dbReference type="EMBL" id="PWA35390.1"/>
    </source>
</evidence>
<dbReference type="STRING" id="35608.A0A2U1KF42"/>
<evidence type="ECO:0000313" key="3">
    <source>
        <dbReference type="Proteomes" id="UP000245207"/>
    </source>
</evidence>
<feature type="domain" description="Exocyst complex component Sec10-like alpha-helical bundle" evidence="1">
    <location>
        <begin position="1"/>
        <end position="52"/>
    </location>
</feature>